<dbReference type="RefSeq" id="XP_017987768.1">
    <property type="nucleotide sequence ID" value="XM_018132279.1"/>
</dbReference>
<protein>
    <submittedName>
        <fullName evidence="14">HDR029Wp</fullName>
    </submittedName>
</protein>
<feature type="transmembrane region" description="Helical" evidence="13">
    <location>
        <begin position="155"/>
        <end position="188"/>
    </location>
</feature>
<dbReference type="OrthoDB" id="3222at2759"/>
<evidence type="ECO:0000313" key="15">
    <source>
        <dbReference type="Proteomes" id="UP000243052"/>
    </source>
</evidence>
<reference evidence="14 15" key="1">
    <citation type="submission" date="2016-01" db="EMBL/GenBank/DDBJ databases">
        <title>Genome sequence of the yeast Holleya sinecauda.</title>
        <authorList>
            <person name="Dietrich F.S."/>
        </authorList>
    </citation>
    <scope>NUCLEOTIDE SEQUENCE [LARGE SCALE GENOMIC DNA]</scope>
    <source>
        <strain evidence="14 15">ATCC 58844</strain>
    </source>
</reference>
<dbReference type="PROSITE" id="PS00221">
    <property type="entry name" value="MIP"/>
    <property type="match status" value="1"/>
</dbReference>
<keyword evidence="5" id="KW-1003">Cell membrane</keyword>
<evidence type="ECO:0000256" key="5">
    <source>
        <dbReference type="ARBA" id="ARBA00022475"/>
    </source>
</evidence>
<dbReference type="FunFam" id="1.20.1080.10:FF:000014">
    <property type="entry name" value="Aquaporin 1"/>
    <property type="match status" value="1"/>
</dbReference>
<feature type="compositionally biased region" description="Low complexity" evidence="12">
    <location>
        <begin position="24"/>
        <end position="38"/>
    </location>
</feature>
<organism evidence="14 15">
    <name type="scientific">Eremothecium sinecaudum</name>
    <dbReference type="NCBI Taxonomy" id="45286"/>
    <lineage>
        <taxon>Eukaryota</taxon>
        <taxon>Fungi</taxon>
        <taxon>Dikarya</taxon>
        <taxon>Ascomycota</taxon>
        <taxon>Saccharomycotina</taxon>
        <taxon>Saccharomycetes</taxon>
        <taxon>Saccharomycetales</taxon>
        <taxon>Saccharomycetaceae</taxon>
        <taxon>Eremothecium</taxon>
    </lineage>
</organism>
<dbReference type="Proteomes" id="UP000243052">
    <property type="component" value="Chromosome iv"/>
</dbReference>
<feature type="transmembrane region" description="Helical" evidence="13">
    <location>
        <begin position="83"/>
        <end position="102"/>
    </location>
</feature>
<evidence type="ECO:0000256" key="3">
    <source>
        <dbReference type="ARBA" id="ARBA00006175"/>
    </source>
</evidence>
<dbReference type="InterPro" id="IPR023271">
    <property type="entry name" value="Aquaporin-like"/>
</dbReference>
<evidence type="ECO:0000256" key="7">
    <source>
        <dbReference type="ARBA" id="ARBA00022737"/>
    </source>
</evidence>
<dbReference type="GO" id="GO:0005886">
    <property type="term" value="C:plasma membrane"/>
    <property type="evidence" value="ECO:0007669"/>
    <property type="project" value="UniProtKB-SubCell"/>
</dbReference>
<keyword evidence="7" id="KW-0677">Repeat</keyword>
<dbReference type="InterPro" id="IPR000425">
    <property type="entry name" value="MIP"/>
</dbReference>
<keyword evidence="6 11" id="KW-0812">Transmembrane</keyword>
<dbReference type="AlphaFoldDB" id="A0A0X8HSR2"/>
<gene>
    <name evidence="14" type="ORF">AW171_hschr42688</name>
</gene>
<evidence type="ECO:0000256" key="12">
    <source>
        <dbReference type="SAM" id="MobiDB-lite"/>
    </source>
</evidence>
<dbReference type="EMBL" id="CP014244">
    <property type="protein sequence ID" value="AMD20772.1"/>
    <property type="molecule type" value="Genomic_DNA"/>
</dbReference>
<evidence type="ECO:0000256" key="4">
    <source>
        <dbReference type="ARBA" id="ARBA00022448"/>
    </source>
</evidence>
<dbReference type="PANTHER" id="PTHR19139">
    <property type="entry name" value="AQUAPORIN TRANSPORTER"/>
    <property type="match status" value="1"/>
</dbReference>
<keyword evidence="9 13" id="KW-1133">Transmembrane helix</keyword>
<dbReference type="GO" id="GO:0005789">
    <property type="term" value="C:endoplasmic reticulum membrane"/>
    <property type="evidence" value="ECO:0007669"/>
    <property type="project" value="UniProtKB-SubCell"/>
</dbReference>
<comment type="subcellular location">
    <subcellularLocation>
        <location evidence="2">Cell membrane</location>
        <topology evidence="2">Multi-pass membrane protein</topology>
    </subcellularLocation>
    <subcellularLocation>
        <location evidence="1">Endoplasmic reticulum membrane</location>
        <topology evidence="1">Multi-pass membrane protein</topology>
    </subcellularLocation>
</comment>
<evidence type="ECO:0000313" key="14">
    <source>
        <dbReference type="EMBL" id="AMD20772.1"/>
    </source>
</evidence>
<feature type="transmembrane region" description="Helical" evidence="13">
    <location>
        <begin position="235"/>
        <end position="255"/>
    </location>
</feature>
<dbReference type="PRINTS" id="PR00783">
    <property type="entry name" value="MINTRINSICP"/>
</dbReference>
<sequence>MADYQRDLEQPKGTYGTNDEVRYTTGAGHTGNNGAVVNHGAGVNTTGAGVGGTDGTHGGPYGSANYDRETGDSANAGTATKNLIIAGLGEFFGTFIFLWSAFVIAQIANDFIAGPGSNPGRIIMIALGFGFSVLAAMFMFYRVSGANLNPAVTVTLMLAGAVAPVRGVVMIIAQMLAGMAAGGIAHAMTPGSVAFANSLGGGASRSRGVFLEMFATAILCLVVLFVAVEKHRATYLAPFAVGYTLFLGHMITIYYTGAGLNPARSFGAAVAAGHFPNYHWIYWLGPLLGSVIAFGIWKLFKVLGYKTCSPTQDADHE</sequence>
<feature type="transmembrane region" description="Helical" evidence="13">
    <location>
        <begin position="280"/>
        <end position="300"/>
    </location>
</feature>
<keyword evidence="8" id="KW-0256">Endoplasmic reticulum</keyword>
<evidence type="ECO:0000256" key="2">
    <source>
        <dbReference type="ARBA" id="ARBA00004651"/>
    </source>
</evidence>
<evidence type="ECO:0000256" key="9">
    <source>
        <dbReference type="ARBA" id="ARBA00022989"/>
    </source>
</evidence>
<feature type="compositionally biased region" description="Basic and acidic residues" evidence="12">
    <location>
        <begin position="1"/>
        <end position="10"/>
    </location>
</feature>
<dbReference type="SUPFAM" id="SSF81338">
    <property type="entry name" value="Aquaporin-like"/>
    <property type="match status" value="1"/>
</dbReference>
<keyword evidence="4 11" id="KW-0813">Transport</keyword>
<evidence type="ECO:0000256" key="6">
    <source>
        <dbReference type="ARBA" id="ARBA00022692"/>
    </source>
</evidence>
<evidence type="ECO:0000256" key="13">
    <source>
        <dbReference type="SAM" id="Phobius"/>
    </source>
</evidence>
<evidence type="ECO:0000256" key="1">
    <source>
        <dbReference type="ARBA" id="ARBA00004477"/>
    </source>
</evidence>
<keyword evidence="10 13" id="KW-0472">Membrane</keyword>
<name>A0A0X8HSR2_9SACH</name>
<feature type="transmembrane region" description="Helical" evidence="13">
    <location>
        <begin position="208"/>
        <end position="228"/>
    </location>
</feature>
<dbReference type="GO" id="GO:0015250">
    <property type="term" value="F:water channel activity"/>
    <property type="evidence" value="ECO:0007669"/>
    <property type="project" value="TreeGrafter"/>
</dbReference>
<evidence type="ECO:0000256" key="10">
    <source>
        <dbReference type="ARBA" id="ARBA00023136"/>
    </source>
</evidence>
<feature type="region of interest" description="Disordered" evidence="12">
    <location>
        <begin position="1"/>
        <end position="38"/>
    </location>
</feature>
<dbReference type="Pfam" id="PF00230">
    <property type="entry name" value="MIP"/>
    <property type="match status" value="1"/>
</dbReference>
<dbReference type="STRING" id="45286.A0A0X8HSR2"/>
<comment type="similarity">
    <text evidence="3 11">Belongs to the MIP/aquaporin (TC 1.A.8) family.</text>
</comment>
<dbReference type="InterPro" id="IPR022357">
    <property type="entry name" value="MIP_CS"/>
</dbReference>
<evidence type="ECO:0000256" key="8">
    <source>
        <dbReference type="ARBA" id="ARBA00022824"/>
    </source>
</evidence>
<proteinExistence type="inferred from homology"/>
<keyword evidence="15" id="KW-1185">Reference proteome</keyword>
<evidence type="ECO:0000256" key="11">
    <source>
        <dbReference type="RuleBase" id="RU000477"/>
    </source>
</evidence>
<feature type="transmembrane region" description="Helical" evidence="13">
    <location>
        <begin position="122"/>
        <end position="143"/>
    </location>
</feature>
<dbReference type="InterPro" id="IPR034294">
    <property type="entry name" value="Aquaporin_transptr"/>
</dbReference>
<dbReference type="PANTHER" id="PTHR19139:SF199">
    <property type="entry name" value="MIP17260P"/>
    <property type="match status" value="1"/>
</dbReference>
<dbReference type="Gene3D" id="1.20.1080.10">
    <property type="entry name" value="Glycerol uptake facilitator protein"/>
    <property type="match status" value="1"/>
</dbReference>
<accession>A0A0X8HSR2</accession>
<dbReference type="GeneID" id="28724036"/>